<gene>
    <name evidence="1" type="ORF">HGB38_05885</name>
</gene>
<evidence type="ECO:0000313" key="1">
    <source>
        <dbReference type="EMBL" id="NKY25761.1"/>
    </source>
</evidence>
<dbReference type="AlphaFoldDB" id="A0A7X6L0T4"/>
<evidence type="ECO:0000313" key="2">
    <source>
        <dbReference type="Proteomes" id="UP000540698"/>
    </source>
</evidence>
<organism evidence="1 2">
    <name type="scientific">Nocardia gamkensis</name>
    <dbReference type="NCBI Taxonomy" id="352869"/>
    <lineage>
        <taxon>Bacteria</taxon>
        <taxon>Bacillati</taxon>
        <taxon>Actinomycetota</taxon>
        <taxon>Actinomycetes</taxon>
        <taxon>Mycobacteriales</taxon>
        <taxon>Nocardiaceae</taxon>
        <taxon>Nocardia</taxon>
    </lineage>
</organism>
<keyword evidence="2" id="KW-1185">Reference proteome</keyword>
<reference evidence="1 2" key="1">
    <citation type="submission" date="2020-04" db="EMBL/GenBank/DDBJ databases">
        <title>MicrobeNet Type strains.</title>
        <authorList>
            <person name="Nicholson A.C."/>
        </authorList>
    </citation>
    <scope>NUCLEOTIDE SEQUENCE [LARGE SCALE GENOMIC DNA]</scope>
    <source>
        <strain evidence="1 2">DSM 44956</strain>
    </source>
</reference>
<comment type="caution">
    <text evidence="1">The sequence shown here is derived from an EMBL/GenBank/DDBJ whole genome shotgun (WGS) entry which is preliminary data.</text>
</comment>
<name>A0A7X6L0T4_9NOCA</name>
<accession>A0A7X6L0T4</accession>
<dbReference type="Proteomes" id="UP000540698">
    <property type="component" value="Unassembled WGS sequence"/>
</dbReference>
<protein>
    <submittedName>
        <fullName evidence="1">Uncharacterized protein</fullName>
    </submittedName>
</protein>
<sequence>MALTTPMPVPRMTIAQQRIGTRDAEVRISGEPESSDCQHWTMRYVVREGDRVIRDFTAEHVWRTVGHDDLARDSE</sequence>
<proteinExistence type="predicted"/>
<dbReference type="EMBL" id="JAAXOS010000003">
    <property type="protein sequence ID" value="NKY25761.1"/>
    <property type="molecule type" value="Genomic_DNA"/>
</dbReference>